<sequence length="203" mass="22073">MLGKARRRRRRKRSPCRCRRARIRRRGRRSSRLWKGLVRGSRGSSLVSTYSPLFSLSSPSPISCTASPRGAASSALTLSLWPSRAVLHQLAIDPSLQRTGAGKALVQACLDFAQKHDPPLDLYLDSTDGELSDGFLRSVGAARITDRPSLVDQTAGRPLYDHLGFVQWDKTTTVGEGWPEVSARSESVGGGIAEFGGGRGAER</sequence>
<proteinExistence type="predicted"/>
<dbReference type="GO" id="GO:0016747">
    <property type="term" value="F:acyltransferase activity, transferring groups other than amino-acyl groups"/>
    <property type="evidence" value="ECO:0007669"/>
    <property type="project" value="InterPro"/>
</dbReference>
<organism evidence="2 3">
    <name type="scientific">Leucosporidium creatinivorum</name>
    <dbReference type="NCBI Taxonomy" id="106004"/>
    <lineage>
        <taxon>Eukaryota</taxon>
        <taxon>Fungi</taxon>
        <taxon>Dikarya</taxon>
        <taxon>Basidiomycota</taxon>
        <taxon>Pucciniomycotina</taxon>
        <taxon>Microbotryomycetes</taxon>
        <taxon>Leucosporidiales</taxon>
        <taxon>Leucosporidium</taxon>
    </lineage>
</organism>
<comment type="caution">
    <text evidence="2">The sequence shown here is derived from an EMBL/GenBank/DDBJ whole genome shotgun (WGS) entry which is preliminary data.</text>
</comment>
<name>A0A1Y2F193_9BASI</name>
<dbReference type="InterPro" id="IPR000182">
    <property type="entry name" value="GNAT_dom"/>
</dbReference>
<dbReference type="Gene3D" id="3.40.630.30">
    <property type="match status" value="1"/>
</dbReference>
<keyword evidence="3" id="KW-1185">Reference proteome</keyword>
<evidence type="ECO:0000313" key="2">
    <source>
        <dbReference type="EMBL" id="ORY77613.1"/>
    </source>
</evidence>
<dbReference type="Pfam" id="PF00583">
    <property type="entry name" value="Acetyltransf_1"/>
    <property type="match status" value="1"/>
</dbReference>
<dbReference type="AlphaFoldDB" id="A0A1Y2F193"/>
<dbReference type="EMBL" id="MCGR01000031">
    <property type="protein sequence ID" value="ORY77613.1"/>
    <property type="molecule type" value="Genomic_DNA"/>
</dbReference>
<feature type="domain" description="N-acetyltransferase" evidence="1">
    <location>
        <begin position="21"/>
        <end position="184"/>
    </location>
</feature>
<dbReference type="InterPro" id="IPR016181">
    <property type="entry name" value="Acyl_CoA_acyltransferase"/>
</dbReference>
<gene>
    <name evidence="2" type="ORF">BCR35DRAFT_305373</name>
</gene>
<protein>
    <recommendedName>
        <fullName evidence="1">N-acetyltransferase domain-containing protein</fullName>
    </recommendedName>
</protein>
<evidence type="ECO:0000259" key="1">
    <source>
        <dbReference type="PROSITE" id="PS51186"/>
    </source>
</evidence>
<dbReference type="SUPFAM" id="SSF55729">
    <property type="entry name" value="Acyl-CoA N-acyltransferases (Nat)"/>
    <property type="match status" value="1"/>
</dbReference>
<dbReference type="CDD" id="cd04301">
    <property type="entry name" value="NAT_SF"/>
    <property type="match status" value="1"/>
</dbReference>
<dbReference type="Proteomes" id="UP000193467">
    <property type="component" value="Unassembled WGS sequence"/>
</dbReference>
<evidence type="ECO:0000313" key="3">
    <source>
        <dbReference type="Proteomes" id="UP000193467"/>
    </source>
</evidence>
<dbReference type="OrthoDB" id="2896281at2759"/>
<accession>A0A1Y2F193</accession>
<dbReference type="InParanoid" id="A0A1Y2F193"/>
<dbReference type="PROSITE" id="PS51186">
    <property type="entry name" value="GNAT"/>
    <property type="match status" value="1"/>
</dbReference>
<reference evidence="2 3" key="1">
    <citation type="submission" date="2016-07" db="EMBL/GenBank/DDBJ databases">
        <title>Pervasive Adenine N6-methylation of Active Genes in Fungi.</title>
        <authorList>
            <consortium name="DOE Joint Genome Institute"/>
            <person name="Mondo S.J."/>
            <person name="Dannebaum R.O."/>
            <person name="Kuo R.C."/>
            <person name="Labutti K."/>
            <person name="Haridas S."/>
            <person name="Kuo A."/>
            <person name="Salamov A."/>
            <person name="Ahrendt S.R."/>
            <person name="Lipzen A."/>
            <person name="Sullivan W."/>
            <person name="Andreopoulos W.B."/>
            <person name="Clum A."/>
            <person name="Lindquist E."/>
            <person name="Daum C."/>
            <person name="Ramamoorthy G.K."/>
            <person name="Gryganskyi A."/>
            <person name="Culley D."/>
            <person name="Magnuson J.K."/>
            <person name="James T.Y."/>
            <person name="O'Malley M.A."/>
            <person name="Stajich J.E."/>
            <person name="Spatafora J.W."/>
            <person name="Visel A."/>
            <person name="Grigoriev I.V."/>
        </authorList>
    </citation>
    <scope>NUCLEOTIDE SEQUENCE [LARGE SCALE GENOMIC DNA]</scope>
    <source>
        <strain evidence="2 3">62-1032</strain>
    </source>
</reference>